<reference evidence="1" key="2">
    <citation type="journal article" date="2009" name="BMC Mol. Biol.">
        <title>Preliminary molecular characterization of the human pathogen Angiostrongylus cantonensis.</title>
        <authorList>
            <person name="He H."/>
            <person name="Cheng M."/>
            <person name="Yang X."/>
            <person name="Meng J."/>
            <person name="He A."/>
            <person name="Zheng X."/>
            <person name="Li Z."/>
            <person name="Guo P."/>
            <person name="Pan Z."/>
            <person name="Zhan X."/>
        </authorList>
    </citation>
    <scope>NUCLEOTIDE SEQUENCE</scope>
</reference>
<sequence>MSRVLWTIREKSRKAINLCYIVPISASGLQGEQPLVDRIM</sequence>
<proteinExistence type="evidence at transcript level"/>
<evidence type="ECO:0000313" key="1">
    <source>
        <dbReference type="EMBL" id="CAR63620.1"/>
    </source>
</evidence>
<name>C7BVV5_ANGCA</name>
<protein>
    <submittedName>
        <fullName evidence="1">Uncharacterized protein</fullName>
    </submittedName>
</protein>
<dbReference type="EMBL" id="FM207759">
    <property type="protein sequence ID" value="CAR63620.1"/>
    <property type="molecule type" value="mRNA"/>
</dbReference>
<accession>C7BVV5</accession>
<organism evidence="1">
    <name type="scientific">Angiostrongylus cantonensis</name>
    <name type="common">Rat lungworm</name>
    <dbReference type="NCBI Taxonomy" id="6313"/>
    <lineage>
        <taxon>Eukaryota</taxon>
        <taxon>Metazoa</taxon>
        <taxon>Ecdysozoa</taxon>
        <taxon>Nematoda</taxon>
        <taxon>Chromadorea</taxon>
        <taxon>Rhabditida</taxon>
        <taxon>Rhabditina</taxon>
        <taxon>Rhabditomorpha</taxon>
        <taxon>Strongyloidea</taxon>
        <taxon>Metastrongylidae</taxon>
        <taxon>Angiostrongylus</taxon>
    </lineage>
</organism>
<dbReference type="AlphaFoldDB" id="C7BVV5"/>
<reference evidence="1" key="1">
    <citation type="submission" date="2008-08" db="EMBL/GenBank/DDBJ databases">
        <authorList>
            <person name="Zhan X.M."/>
        </authorList>
    </citation>
    <scope>NUCLEOTIDE SEQUENCE</scope>
</reference>